<dbReference type="PANTHER" id="PTHR37984:SF5">
    <property type="entry name" value="PROTEIN NYNRIN-LIKE"/>
    <property type="match status" value="1"/>
</dbReference>
<dbReference type="InterPro" id="IPR043128">
    <property type="entry name" value="Rev_trsase/Diguanyl_cyclase"/>
</dbReference>
<protein>
    <recommendedName>
        <fullName evidence="2">Reverse transcriptase/retrotransposon-derived protein RNase H-like domain-containing protein</fullName>
    </recommendedName>
</protein>
<dbReference type="Gene3D" id="3.30.70.270">
    <property type="match status" value="1"/>
</dbReference>
<dbReference type="eggNOG" id="KOG0017">
    <property type="taxonomic scope" value="Eukaryota"/>
</dbReference>
<dbReference type="InParanoid" id="A0A1X7VSY1"/>
<dbReference type="PANTHER" id="PTHR37984">
    <property type="entry name" value="PROTEIN CBG26694"/>
    <property type="match status" value="1"/>
</dbReference>
<accession>A0A1X7VSY1</accession>
<dbReference type="InterPro" id="IPR043502">
    <property type="entry name" value="DNA/RNA_pol_sf"/>
</dbReference>
<dbReference type="EnsemblMetazoa" id="Aqu2.1.42984_001">
    <property type="protein sequence ID" value="Aqu2.1.42984_001"/>
    <property type="gene ID" value="Aqu2.1.42984"/>
</dbReference>
<organism evidence="1">
    <name type="scientific">Amphimedon queenslandica</name>
    <name type="common">Sponge</name>
    <dbReference type="NCBI Taxonomy" id="400682"/>
    <lineage>
        <taxon>Eukaryota</taxon>
        <taxon>Metazoa</taxon>
        <taxon>Porifera</taxon>
        <taxon>Demospongiae</taxon>
        <taxon>Heteroscleromorpha</taxon>
        <taxon>Haplosclerida</taxon>
        <taxon>Niphatidae</taxon>
        <taxon>Amphimedon</taxon>
    </lineage>
</organism>
<name>A0A1X7VSY1_AMPQE</name>
<evidence type="ECO:0008006" key="2">
    <source>
        <dbReference type="Google" id="ProtNLM"/>
    </source>
</evidence>
<dbReference type="SUPFAM" id="SSF56672">
    <property type="entry name" value="DNA/RNA polymerases"/>
    <property type="match status" value="1"/>
</dbReference>
<reference evidence="1" key="1">
    <citation type="submission" date="2017-05" db="UniProtKB">
        <authorList>
            <consortium name="EnsemblMetazoa"/>
        </authorList>
    </citation>
    <scope>IDENTIFICATION</scope>
</reference>
<dbReference type="InterPro" id="IPR050951">
    <property type="entry name" value="Retrovirus_Pol_polyprotein"/>
</dbReference>
<dbReference type="AlphaFoldDB" id="A0A1X7VSY1"/>
<dbReference type="STRING" id="400682.A0A1X7VSY1"/>
<evidence type="ECO:0000313" key="1">
    <source>
        <dbReference type="EnsemblMetazoa" id="Aqu2.1.42984_001"/>
    </source>
</evidence>
<sequence>SSFQEHMEHFCRVLTKLRDARLFSKTLQLQICSGPYLAFIVSARRLQPNPEKVKLVLHYPVPDNIKASHQFLGMSYYYCRFIQGYFQIVEPLHKFTPYPSFEAQFIVSTDASGVAIGATLSQVQEDHRKQDSLMGPFLQQFDYTVRYKPGQANCVADALSRAPSV</sequence>
<proteinExistence type="predicted"/>